<comment type="caution">
    <text evidence="3">The sequence shown here is derived from an EMBL/GenBank/DDBJ whole genome shotgun (WGS) entry which is preliminary data.</text>
</comment>
<comment type="similarity">
    <text evidence="1">Belongs to the barstar family.</text>
</comment>
<proteinExistence type="inferred from homology"/>
<accession>A0ABW6A6F0</accession>
<gene>
    <name evidence="3" type="ORF">ACFS6H_10830</name>
</gene>
<evidence type="ECO:0000313" key="3">
    <source>
        <dbReference type="EMBL" id="MFD2920206.1"/>
    </source>
</evidence>
<dbReference type="Proteomes" id="UP001597511">
    <property type="component" value="Unassembled WGS sequence"/>
</dbReference>
<dbReference type="InterPro" id="IPR000468">
    <property type="entry name" value="Barstar"/>
</dbReference>
<reference evidence="4" key="1">
    <citation type="journal article" date="2019" name="Int. J. Syst. Evol. Microbiol.">
        <title>The Global Catalogue of Microorganisms (GCM) 10K type strain sequencing project: providing services to taxonomists for standard genome sequencing and annotation.</title>
        <authorList>
            <consortium name="The Broad Institute Genomics Platform"/>
            <consortium name="The Broad Institute Genome Sequencing Center for Infectious Disease"/>
            <person name="Wu L."/>
            <person name="Ma J."/>
        </authorList>
    </citation>
    <scope>NUCLEOTIDE SEQUENCE [LARGE SCALE GENOMIC DNA]</scope>
    <source>
        <strain evidence="4">KCTC 23299</strain>
    </source>
</reference>
<dbReference type="SUPFAM" id="SSF52038">
    <property type="entry name" value="Barstar-related"/>
    <property type="match status" value="1"/>
</dbReference>
<dbReference type="Gene3D" id="3.30.370.10">
    <property type="entry name" value="Barstar-like"/>
    <property type="match status" value="1"/>
</dbReference>
<feature type="domain" description="Barstar (barnase inhibitor)" evidence="2">
    <location>
        <begin position="4"/>
        <end position="71"/>
    </location>
</feature>
<keyword evidence="4" id="KW-1185">Reference proteome</keyword>
<dbReference type="EMBL" id="JBHUOZ010000003">
    <property type="protein sequence ID" value="MFD2920206.1"/>
    <property type="molecule type" value="Genomic_DNA"/>
</dbReference>
<organism evidence="3 4">
    <name type="scientific">Terrimonas rubra</name>
    <dbReference type="NCBI Taxonomy" id="1035890"/>
    <lineage>
        <taxon>Bacteria</taxon>
        <taxon>Pseudomonadati</taxon>
        <taxon>Bacteroidota</taxon>
        <taxon>Chitinophagia</taxon>
        <taxon>Chitinophagales</taxon>
        <taxon>Chitinophagaceae</taxon>
        <taxon>Terrimonas</taxon>
    </lineage>
</organism>
<dbReference type="RefSeq" id="WP_386098204.1">
    <property type="nucleotide sequence ID" value="NZ_JBHUOZ010000003.1"/>
</dbReference>
<evidence type="ECO:0000259" key="2">
    <source>
        <dbReference type="Pfam" id="PF01337"/>
    </source>
</evidence>
<protein>
    <recommendedName>
        <fullName evidence="2">Barstar (barnase inhibitor) domain-containing protein</fullName>
    </recommendedName>
</protein>
<dbReference type="Pfam" id="PF01337">
    <property type="entry name" value="Barstar"/>
    <property type="match status" value="1"/>
</dbReference>
<evidence type="ECO:0000313" key="4">
    <source>
        <dbReference type="Proteomes" id="UP001597511"/>
    </source>
</evidence>
<dbReference type="InterPro" id="IPR035905">
    <property type="entry name" value="Barstar-like_sf"/>
</dbReference>
<evidence type="ECO:0000256" key="1">
    <source>
        <dbReference type="ARBA" id="ARBA00006845"/>
    </source>
</evidence>
<sequence>MSVTVTLDASQFNDLEGFYTTIYGLMDWHEDWEPAHNLDALNDVLYSGFGTGPVILIWEQAGKSKAELGLEATRVFYQNKIDQGKPYNITWAQEQLDALNAGEGQTLYDIIVEIFQSHKAITLLLKENQEG</sequence>
<name>A0ABW6A6F0_9BACT</name>